<name>A0ABP3Z8W5_9ACTN</name>
<comment type="caution">
    <text evidence="2">The sequence shown here is derived from an EMBL/GenBank/DDBJ whole genome shotgun (WGS) entry which is preliminary data.</text>
</comment>
<keyword evidence="1" id="KW-0812">Transmembrane</keyword>
<dbReference type="EMBL" id="BAAAHQ010000004">
    <property type="protein sequence ID" value="GAA0916251.1"/>
    <property type="molecule type" value="Genomic_DNA"/>
</dbReference>
<organism evidence="2 3">
    <name type="scientific">Nonomuraea longicatena</name>
    <dbReference type="NCBI Taxonomy" id="83682"/>
    <lineage>
        <taxon>Bacteria</taxon>
        <taxon>Bacillati</taxon>
        <taxon>Actinomycetota</taxon>
        <taxon>Actinomycetes</taxon>
        <taxon>Streptosporangiales</taxon>
        <taxon>Streptosporangiaceae</taxon>
        <taxon>Nonomuraea</taxon>
    </lineage>
</organism>
<dbReference type="Proteomes" id="UP001501578">
    <property type="component" value="Unassembled WGS sequence"/>
</dbReference>
<keyword evidence="1" id="KW-0472">Membrane</keyword>
<gene>
    <name evidence="2" type="ORF">GCM10009560_11280</name>
</gene>
<proteinExistence type="predicted"/>
<evidence type="ECO:0000313" key="3">
    <source>
        <dbReference type="Proteomes" id="UP001501578"/>
    </source>
</evidence>
<reference evidence="3" key="1">
    <citation type="journal article" date="2019" name="Int. J. Syst. Evol. Microbiol.">
        <title>The Global Catalogue of Microorganisms (GCM) 10K type strain sequencing project: providing services to taxonomists for standard genome sequencing and annotation.</title>
        <authorList>
            <consortium name="The Broad Institute Genomics Platform"/>
            <consortium name="The Broad Institute Genome Sequencing Center for Infectious Disease"/>
            <person name="Wu L."/>
            <person name="Ma J."/>
        </authorList>
    </citation>
    <scope>NUCLEOTIDE SEQUENCE [LARGE SCALE GENOMIC DNA]</scope>
    <source>
        <strain evidence="3">JCM 11136</strain>
    </source>
</reference>
<sequence length="252" mass="27790">MVMKPYRDRRHKAKIVVRQGSSGVKRGIDGSGGRAIPRKSIDMWIRGKVRLFVVVLLGVEISIIALATAATAASASSEARESSRPPITRTYAFGGGIHPTTWTTSVEPPKVDLSRVRSRQAPIRISHRTATGRLRSAGLRWKSSGHCANRRIRHCTSLESVRTATIAKVIDLKRDSGCPVMVTGGTETGHMPGRYSHEQGYKLDISLTPCIDRHITTSYAYAGIRSDGSPLYRSPEGDIYAKEPDHWDILFR</sequence>
<keyword evidence="1" id="KW-1133">Transmembrane helix</keyword>
<evidence type="ECO:0008006" key="4">
    <source>
        <dbReference type="Google" id="ProtNLM"/>
    </source>
</evidence>
<accession>A0ABP3Z8W5</accession>
<evidence type="ECO:0000313" key="2">
    <source>
        <dbReference type="EMBL" id="GAA0916251.1"/>
    </source>
</evidence>
<feature type="transmembrane region" description="Helical" evidence="1">
    <location>
        <begin position="49"/>
        <end position="73"/>
    </location>
</feature>
<keyword evidence="3" id="KW-1185">Reference proteome</keyword>
<protein>
    <recommendedName>
        <fullName evidence="4">Peptidase M15B domain-containing protein</fullName>
    </recommendedName>
</protein>
<evidence type="ECO:0000256" key="1">
    <source>
        <dbReference type="SAM" id="Phobius"/>
    </source>
</evidence>